<sequence length="2677" mass="291107">MGEEDAPEMPDASPRLPWEPGGVEHFDAALLGDAAYIVEEEEVSDVEMSEGSPVAPSESSALPSPPSLRKRLAPVVPSDVPEEVVRAVDAVIMGGGLERLREMVSGEDGELSHFVVDVLMLTMGGVDGLDEGAGDGAVTLPSIMSSSRAAAIAAELLPYIPCGVEPSPRTRMARALLATLSSCTRNRTMCTSSGLLAILLDAAEKLFVGMGQRSKWDGAPLVQCIQMLGGHSVSVKDLHSWLLLIKKTLGTCWATSLTLALEKAVGCKEAKGPAVTFELGGEGSGLLAPAESRWPFSNGFGFATWIYVESFSDSLNTGMATAAIAAAAASTSGKSSPSAAAAAASTLAGEGTKHMPRLFCFLTMDNHGVEAYFHGQFLVVESGAGKGKKASLHFTYEFRPQCWYFVGLEYTSKQALLGKVESELRLYVDGELHESCPFELPRILKPLAFCCIGTNPPPTIAGLQQRRRQCPLFAEMGPIYIFTESIGPERMSRIASRGGDALPSFSNGAGLPWKATNAHIRHIAEDNYTLDIEIGGSLHLLYHPSLLNGRFCPDASPSGSTGTHRRPAEVLGMVHLSYRVRPAESLWALAYGGPMALLPLTVSNVEMDNMEPILGDLSSSLATASLSVPIFRIISLATQHPGNKEELCRAHGPELLSQVLHYLLETLSRLESGEKEILSDEELVAAIASLCQSQKNDHGLKVQLFSTLLLDLKMWSSCNYVLQKKLLSSLADMVFAESACMHDANALQMLLDGCRRCYWVIHEADSIDTFTFTGTERPLEKVNSLVDELLVVIELLLGAVSSTLASDDVRSLVGFVVDCPQPNQVARVLLLIYRLIVHPNTSRANVFAQSFISRGGVEALLVLLQREAKSGDNNISDSCIVPQNSLWNAGSDPKSTSSDLDLKTTAGEANCNGHKTQPLEHHEPPCHEGSTEPGFSSKWCLLKNQFLKNLGGIDFLNIADNVQNDIYNIDNGDGVLVGIVHVLGALVASGHLKFNLPAAKPKLPSSFLTTSNGEGNSMFEDRVSLLLFAMQKAFQAAPRRLMTRNVYKALFSAVINVPSANGSLKLHDSGHRVKHTPLLSVLLRSLPFASRAFQAHAIQDLLYLASTNNENRIALTSIAEWPEWILEVLISNHEDVEATIHCAEWLSMVGGSSTGDQRIRREESLPIFKRRLLGNLLEFSAQELQVQTEGINAAAAGVAEEGMMPKETKIQADKATHLSLALAENAIVLLMLVEDHLRSRSQHYFLSCSIDSAASPASGASSAATRSNSLSRTGSEPLDAGGSRQSLSSDAGGLPVDVLASMADANGQISSEVMERVTAAAAAEPYGSVRHAFVSYGTCISDLSEGWKYRSRLWYGVCIPPKSNIFGGGGSGWESWKSVLEKDSNGSWIELPLVKKSIAMLQALLLDSQLGGGLGIGGGSGAGMDAMSALNQLLDSDQPFFCILRLTLASIREDDNGEDDIFMRNISMKNVISEGLGCQTGSMMIHDDNSCSPSRKPQSALLWRVLGPILNMPVSESKRQRVLVASSIIYSEVWHAVSSDRKPLRKKYVGLIMPPFVAVLKRYRSVLAGIHELTSSDGQNPLVVDDCALAADTLPIEAAVSMISPGWAAAFASPPVAMALAMIAAGTSGTETIAPPTNKLRRRDTSLLERRSAKLHTFSSFQKPIDATPNLPTSAPKDKAAAKAAALAAARDLERSAKIGSRRGLSAVAMATSGQRRAAGDIERAQRWNTSEAMCAAWLECLQSADSKSVSGRDFSALSYKYVALLVSSFALARNLQRVEIFWKLDSTETSSRMRRFMKRNYKWSEHLSMANNYEENMLLCDGAESNYSHREDADSLFANALRTNSSIIVADAISVDGGHGNAKQTETETIYSSVDDSTSSDFSSVHNLVRSTVVAPCYSSSKNNERIIVELPSLMVRPFKVVRGTFQVTSKMINFIIDEHMSDSDSYMDDAASTSGQYDQQDKDRSWFISSLHKIYSRRYLLRRSALELFMVDRSNFFFDFEDTEACKHAYRAIVHTKPPYLNSIFLATQRPEKILKKSQLTERWARWEYPVFPWVLADYHSKTLDLEDPSAYRDLSEPIGALNPARLKKFQEHYSSFNDPTIPKFHYSSHYSCPGTVLYYLVRIEPFTALSIQQQGGRFGQDDHMFSCINKTWNSVLEDMNDVKEHKQRGKDAVMANNVFPYATYEGMVDIDQITNPVQRRSMQDQICNFGQTPSQLLTIPHTKRRPLADILKLQTIFRNPTEVRSYVLPNPENCNVPASAMLVSDDSIVVVGANVPAAHLALHHWQPNTSNGPGTPFLFHHGRNAINLSGGAIMRIFKGSAGSVDDYQFPRAIAFAASAIQNSSVVVVTCEREVITGGHADNSVKLISPDGARTIETAFGHLAPVTCVALSPDSNYLVTGSRDTTVILWRIRQIGSLRKKSTPEPPPSTPTTPNDSASGDSSTSNSSKVLETSRRRRIEGPMHVLRGHLGEVTCCSVSSALGLVASSSSTSGVLLHNLRTGRLIRKLDKQEAHLMCLSSEGIILIWNESEKRLSTFTVNGIPIGTSVLTPFSGRVSCIEISVDGKFALIGTCLSNSCNRDGFSAIDDYELDKPNGDDDLPELNETKPSVHVPSVCFIDLYKLENVTAIALQKDNTNLLVSTADKQLIVFTYPALSSKIGDRMLQEGNGVLESED</sequence>
<dbReference type="SUPFAM" id="SSF50978">
    <property type="entry name" value="WD40 repeat-like"/>
    <property type="match status" value="1"/>
</dbReference>
<dbReference type="InterPro" id="IPR050865">
    <property type="entry name" value="BEACH_Domain"/>
</dbReference>
<feature type="region of interest" description="Disordered" evidence="4">
    <location>
        <begin position="890"/>
        <end position="928"/>
    </location>
</feature>
<dbReference type="SMART" id="SM01026">
    <property type="entry name" value="Beach"/>
    <property type="match status" value="1"/>
</dbReference>
<dbReference type="Pfam" id="PF20426">
    <property type="entry name" value="NBCH_WD40"/>
    <property type="match status" value="1"/>
</dbReference>
<dbReference type="InterPro" id="IPR036322">
    <property type="entry name" value="WD40_repeat_dom_sf"/>
</dbReference>
<dbReference type="Pfam" id="PF15787">
    <property type="entry name" value="DUF4704"/>
    <property type="match status" value="1"/>
</dbReference>
<dbReference type="InterPro" id="IPR000409">
    <property type="entry name" value="BEACH_dom"/>
</dbReference>
<dbReference type="PANTHER" id="PTHR13743:SF121">
    <property type="entry name" value="OS02G0663300 PROTEIN"/>
    <property type="match status" value="1"/>
</dbReference>
<dbReference type="Gene3D" id="2.130.10.10">
    <property type="entry name" value="YVTN repeat-like/Quinoprotein amine dehydrogenase"/>
    <property type="match status" value="1"/>
</dbReference>
<evidence type="ECO:0008006" key="9">
    <source>
        <dbReference type="Google" id="ProtNLM"/>
    </source>
</evidence>
<dbReference type="InterPro" id="IPR015943">
    <property type="entry name" value="WD40/YVTN_repeat-like_dom_sf"/>
</dbReference>
<dbReference type="InterPro" id="IPR023362">
    <property type="entry name" value="PH-BEACH_dom"/>
</dbReference>
<dbReference type="InterPro" id="IPR011993">
    <property type="entry name" value="PH-like_dom_sf"/>
</dbReference>
<dbReference type="InterPro" id="IPR046851">
    <property type="entry name" value="NBCH_WD40"/>
</dbReference>
<dbReference type="PANTHER" id="PTHR13743">
    <property type="entry name" value="BEIGE/BEACH-RELATED"/>
    <property type="match status" value="1"/>
</dbReference>
<evidence type="ECO:0000256" key="1">
    <source>
        <dbReference type="ARBA" id="ARBA00022574"/>
    </source>
</evidence>
<feature type="compositionally biased region" description="Basic and acidic residues" evidence="4">
    <location>
        <begin position="917"/>
        <end position="928"/>
    </location>
</feature>
<name>A0A0E0GAT2_ORYNI</name>
<feature type="domain" description="BEACH" evidence="5">
    <location>
        <begin position="2008"/>
        <end position="2307"/>
    </location>
</feature>
<feature type="compositionally biased region" description="Low complexity" evidence="4">
    <location>
        <begin position="1253"/>
        <end position="1269"/>
    </location>
</feature>
<reference evidence="7" key="1">
    <citation type="submission" date="2015-04" db="UniProtKB">
        <authorList>
            <consortium name="EnsemblPlants"/>
        </authorList>
    </citation>
    <scope>IDENTIFICATION</scope>
    <source>
        <strain evidence="7">SL10</strain>
    </source>
</reference>
<evidence type="ECO:0000256" key="3">
    <source>
        <dbReference type="PROSITE-ProRule" id="PRU00221"/>
    </source>
</evidence>
<dbReference type="PROSITE" id="PS51783">
    <property type="entry name" value="PH_BEACH"/>
    <property type="match status" value="1"/>
</dbReference>
<dbReference type="InterPro" id="IPR001680">
    <property type="entry name" value="WD40_rpt"/>
</dbReference>
<dbReference type="InterPro" id="IPR036372">
    <property type="entry name" value="BEACH_dom_sf"/>
</dbReference>
<evidence type="ECO:0000259" key="6">
    <source>
        <dbReference type="PROSITE" id="PS51783"/>
    </source>
</evidence>
<dbReference type="SMART" id="SM00320">
    <property type="entry name" value="WD40"/>
    <property type="match status" value="3"/>
</dbReference>
<dbReference type="SUPFAM" id="SSF50729">
    <property type="entry name" value="PH domain-like"/>
    <property type="match status" value="1"/>
</dbReference>
<dbReference type="Proteomes" id="UP000006591">
    <property type="component" value="Chromosome 2"/>
</dbReference>
<dbReference type="EnsemblPlants" id="ONIVA02G29400.3">
    <property type="protein sequence ID" value="ONIVA02G29400.3"/>
    <property type="gene ID" value="ONIVA02G29400"/>
</dbReference>
<keyword evidence="1 3" id="KW-0853">WD repeat</keyword>
<feature type="region of interest" description="Disordered" evidence="4">
    <location>
        <begin position="1253"/>
        <end position="1289"/>
    </location>
</feature>
<dbReference type="PROSITE" id="PS50197">
    <property type="entry name" value="BEACH"/>
    <property type="match status" value="1"/>
</dbReference>
<evidence type="ECO:0000259" key="5">
    <source>
        <dbReference type="PROSITE" id="PS50197"/>
    </source>
</evidence>
<dbReference type="CDD" id="cd01201">
    <property type="entry name" value="PH_BEACH"/>
    <property type="match status" value="1"/>
</dbReference>
<dbReference type="Gramene" id="ONIVA02G29400.3">
    <property type="protein sequence ID" value="ONIVA02G29400.3"/>
    <property type="gene ID" value="ONIVA02G29400"/>
</dbReference>
<dbReference type="CDD" id="cd06071">
    <property type="entry name" value="Beach"/>
    <property type="match status" value="1"/>
</dbReference>
<evidence type="ECO:0000313" key="8">
    <source>
        <dbReference type="Proteomes" id="UP000006591"/>
    </source>
</evidence>
<organism evidence="7">
    <name type="scientific">Oryza nivara</name>
    <name type="common">Indian wild rice</name>
    <name type="synonym">Oryza sativa f. spontanea</name>
    <dbReference type="NCBI Taxonomy" id="4536"/>
    <lineage>
        <taxon>Eukaryota</taxon>
        <taxon>Viridiplantae</taxon>
        <taxon>Streptophyta</taxon>
        <taxon>Embryophyta</taxon>
        <taxon>Tracheophyta</taxon>
        <taxon>Spermatophyta</taxon>
        <taxon>Magnoliopsida</taxon>
        <taxon>Liliopsida</taxon>
        <taxon>Poales</taxon>
        <taxon>Poaceae</taxon>
        <taxon>BOP clade</taxon>
        <taxon>Oryzoideae</taxon>
        <taxon>Oryzeae</taxon>
        <taxon>Oryzinae</taxon>
        <taxon>Oryza</taxon>
    </lineage>
</organism>
<feature type="compositionally biased region" description="Low complexity" evidence="4">
    <location>
        <begin position="49"/>
        <end position="62"/>
    </location>
</feature>
<dbReference type="PROSITE" id="PS50294">
    <property type="entry name" value="WD_REPEATS_REGION"/>
    <property type="match status" value="1"/>
</dbReference>
<accession>A0A0E0GAT2</accession>
<feature type="region of interest" description="Disordered" evidence="4">
    <location>
        <begin position="42"/>
        <end position="69"/>
    </location>
</feature>
<dbReference type="SUPFAM" id="SSF81837">
    <property type="entry name" value="BEACH domain"/>
    <property type="match status" value="1"/>
</dbReference>
<feature type="region of interest" description="Disordered" evidence="4">
    <location>
        <begin position="2421"/>
        <end position="2460"/>
    </location>
</feature>
<evidence type="ECO:0000313" key="7">
    <source>
        <dbReference type="EnsemblPlants" id="ONIVA02G29400.3"/>
    </source>
</evidence>
<dbReference type="PROSITE" id="PS50082">
    <property type="entry name" value="WD_REPEATS_2"/>
    <property type="match status" value="1"/>
</dbReference>
<dbReference type="Pfam" id="PF02138">
    <property type="entry name" value="Beach"/>
    <property type="match status" value="2"/>
</dbReference>
<feature type="region of interest" description="Disordered" evidence="4">
    <location>
        <begin position="1"/>
        <end position="21"/>
    </location>
</feature>
<reference evidence="7" key="2">
    <citation type="submission" date="2018-04" db="EMBL/GenBank/DDBJ databases">
        <title>OnivRS2 (Oryza nivara Reference Sequence Version 2).</title>
        <authorList>
            <person name="Zhang J."/>
            <person name="Kudrna D."/>
            <person name="Lee S."/>
            <person name="Talag J."/>
            <person name="Rajasekar S."/>
            <person name="Welchert J."/>
            <person name="Hsing Y.-I."/>
            <person name="Wing R.A."/>
        </authorList>
    </citation>
    <scope>NUCLEOTIDE SEQUENCE [LARGE SCALE GENOMIC DNA]</scope>
    <source>
        <strain evidence="7">SL10</strain>
    </source>
</reference>
<evidence type="ECO:0000256" key="4">
    <source>
        <dbReference type="SAM" id="MobiDB-lite"/>
    </source>
</evidence>
<protein>
    <recommendedName>
        <fullName evidence="9">BEACH domain-containing protein</fullName>
    </recommendedName>
</protein>
<feature type="compositionally biased region" description="Polar residues" evidence="4">
    <location>
        <begin position="890"/>
        <end position="899"/>
    </location>
</feature>
<feature type="domain" description="BEACH-type PH" evidence="6">
    <location>
        <begin position="1903"/>
        <end position="2016"/>
    </location>
</feature>
<dbReference type="Pfam" id="PF14844">
    <property type="entry name" value="PH_BEACH"/>
    <property type="match status" value="1"/>
</dbReference>
<dbReference type="Gene3D" id="2.30.29.30">
    <property type="entry name" value="Pleckstrin-homology domain (PH domain)/Phosphotyrosine-binding domain (PTB)"/>
    <property type="match status" value="1"/>
</dbReference>
<keyword evidence="8" id="KW-1185">Reference proteome</keyword>
<evidence type="ECO:0000256" key="2">
    <source>
        <dbReference type="ARBA" id="ARBA00022737"/>
    </source>
</evidence>
<feature type="compositionally biased region" description="Low complexity" evidence="4">
    <location>
        <begin position="2434"/>
        <end position="2450"/>
    </location>
</feature>
<dbReference type="InterPro" id="IPR031570">
    <property type="entry name" value="NBEA/BDCP_DUF4704"/>
</dbReference>
<dbReference type="Gene3D" id="1.10.1540.10">
    <property type="entry name" value="BEACH domain"/>
    <property type="match status" value="2"/>
</dbReference>
<proteinExistence type="predicted"/>
<feature type="repeat" description="WD" evidence="3">
    <location>
        <begin position="2381"/>
        <end position="2422"/>
    </location>
</feature>
<keyword evidence="2" id="KW-0677">Repeat</keyword>